<evidence type="ECO:0000256" key="2">
    <source>
        <dbReference type="ARBA" id="ARBA00023125"/>
    </source>
</evidence>
<dbReference type="Gene3D" id="3.40.50.2300">
    <property type="match status" value="2"/>
</dbReference>
<proteinExistence type="predicted"/>
<dbReference type="PROSITE" id="PS00356">
    <property type="entry name" value="HTH_LACI_1"/>
    <property type="match status" value="1"/>
</dbReference>
<keyword evidence="3" id="KW-0804">Transcription</keyword>
<dbReference type="AlphaFoldDB" id="A0A7K0K1C5"/>
<dbReference type="Pfam" id="PF00356">
    <property type="entry name" value="LacI"/>
    <property type="match status" value="1"/>
</dbReference>
<dbReference type="Proteomes" id="UP000442535">
    <property type="component" value="Unassembled WGS sequence"/>
</dbReference>
<protein>
    <submittedName>
        <fullName evidence="5">LacI family transcriptional regulator</fullName>
    </submittedName>
</protein>
<accession>A0A7K0K1C5</accession>
<dbReference type="InterPro" id="IPR028082">
    <property type="entry name" value="Peripla_BP_I"/>
</dbReference>
<organism evidence="5 6">
    <name type="scientific">Mobiluncus porci</name>
    <dbReference type="NCBI Taxonomy" id="2652278"/>
    <lineage>
        <taxon>Bacteria</taxon>
        <taxon>Bacillati</taxon>
        <taxon>Actinomycetota</taxon>
        <taxon>Actinomycetes</taxon>
        <taxon>Actinomycetales</taxon>
        <taxon>Actinomycetaceae</taxon>
        <taxon>Mobiluncus</taxon>
    </lineage>
</organism>
<dbReference type="SUPFAM" id="SSF53822">
    <property type="entry name" value="Periplasmic binding protein-like I"/>
    <property type="match status" value="1"/>
</dbReference>
<dbReference type="Gene3D" id="1.10.260.40">
    <property type="entry name" value="lambda repressor-like DNA-binding domains"/>
    <property type="match status" value="1"/>
</dbReference>
<keyword evidence="6" id="KW-1185">Reference proteome</keyword>
<gene>
    <name evidence="5" type="ORF">FYJ63_03365</name>
</gene>
<dbReference type="PANTHER" id="PTHR30146:SF109">
    <property type="entry name" value="HTH-TYPE TRANSCRIPTIONAL REGULATOR GALS"/>
    <property type="match status" value="1"/>
</dbReference>
<dbReference type="CDD" id="cd01392">
    <property type="entry name" value="HTH_LacI"/>
    <property type="match status" value="1"/>
</dbReference>
<dbReference type="InterPro" id="IPR000843">
    <property type="entry name" value="HTH_LacI"/>
</dbReference>
<sequence length="328" mass="35289">MKDVANLAGVSAQTASRVLSGKGYVSEQTRAKVQQAVSQLGYRPNIAASSLASGKSQLVGVLIVGELSYGRALAYIRFEQLQSKKCHFVVSASAEPTESAELRESLDFLQSIHPQALVIISQNQAAVNLLLPHLSQPAVIAMNHPVPSSEVGRVELEQVDSTTALLTHLYERGCRRIAHLSPDIDEVDAIVRKNTYIDFCQKNSLAPLIIPVRDWSAKAGFAAAHALAKGAFDAIFAANDYLALGAAECLENDENLLPGRDYALAGFDDLEASVYSRGGLTTVRQKFPELATAIDSQIVDQLAGRPPAVVKIENELIVRGSSANFSRH</sequence>
<dbReference type="SMART" id="SM00354">
    <property type="entry name" value="HTH_LACI"/>
    <property type="match status" value="1"/>
</dbReference>
<dbReference type="PROSITE" id="PS50932">
    <property type="entry name" value="HTH_LACI_2"/>
    <property type="match status" value="1"/>
</dbReference>
<dbReference type="PANTHER" id="PTHR30146">
    <property type="entry name" value="LACI-RELATED TRANSCRIPTIONAL REPRESSOR"/>
    <property type="match status" value="1"/>
</dbReference>
<evidence type="ECO:0000256" key="1">
    <source>
        <dbReference type="ARBA" id="ARBA00023015"/>
    </source>
</evidence>
<reference evidence="5 6" key="1">
    <citation type="submission" date="2019-08" db="EMBL/GenBank/DDBJ databases">
        <title>In-depth cultivation of the pig gut microbiome towards novel bacterial diversity and tailored functional studies.</title>
        <authorList>
            <person name="Wylensek D."/>
            <person name="Hitch T.C.A."/>
            <person name="Clavel T."/>
        </authorList>
    </citation>
    <scope>NUCLEOTIDE SEQUENCE [LARGE SCALE GENOMIC DNA]</scope>
    <source>
        <strain evidence="5 6">RF-GAM-744-WT-7</strain>
    </source>
</reference>
<keyword evidence="1" id="KW-0805">Transcription regulation</keyword>
<dbReference type="SUPFAM" id="SSF47413">
    <property type="entry name" value="lambda repressor-like DNA-binding domains"/>
    <property type="match status" value="1"/>
</dbReference>
<dbReference type="InterPro" id="IPR010982">
    <property type="entry name" value="Lambda_DNA-bd_dom_sf"/>
</dbReference>
<dbReference type="Pfam" id="PF13377">
    <property type="entry name" value="Peripla_BP_3"/>
    <property type="match status" value="1"/>
</dbReference>
<evidence type="ECO:0000259" key="4">
    <source>
        <dbReference type="PROSITE" id="PS50932"/>
    </source>
</evidence>
<name>A0A7K0K1C5_9ACTO</name>
<comment type="caution">
    <text evidence="5">The sequence shown here is derived from an EMBL/GenBank/DDBJ whole genome shotgun (WGS) entry which is preliminary data.</text>
</comment>
<dbReference type="GO" id="GO:0000976">
    <property type="term" value="F:transcription cis-regulatory region binding"/>
    <property type="evidence" value="ECO:0007669"/>
    <property type="project" value="TreeGrafter"/>
</dbReference>
<evidence type="ECO:0000313" key="6">
    <source>
        <dbReference type="Proteomes" id="UP000442535"/>
    </source>
</evidence>
<feature type="domain" description="HTH lacI-type" evidence="4">
    <location>
        <begin position="1"/>
        <end position="53"/>
    </location>
</feature>
<evidence type="ECO:0000313" key="5">
    <source>
        <dbReference type="EMBL" id="MST49283.1"/>
    </source>
</evidence>
<dbReference type="EMBL" id="VUMY01000005">
    <property type="protein sequence ID" value="MST49283.1"/>
    <property type="molecule type" value="Genomic_DNA"/>
</dbReference>
<evidence type="ECO:0000256" key="3">
    <source>
        <dbReference type="ARBA" id="ARBA00023163"/>
    </source>
</evidence>
<keyword evidence="2" id="KW-0238">DNA-binding</keyword>
<dbReference type="InterPro" id="IPR046335">
    <property type="entry name" value="LacI/GalR-like_sensor"/>
</dbReference>
<dbReference type="GO" id="GO:0003700">
    <property type="term" value="F:DNA-binding transcription factor activity"/>
    <property type="evidence" value="ECO:0007669"/>
    <property type="project" value="TreeGrafter"/>
</dbReference>